<dbReference type="AlphaFoldDB" id="A0A8S3V7G4"/>
<dbReference type="Proteomes" id="UP000683360">
    <property type="component" value="Unassembled WGS sequence"/>
</dbReference>
<accession>A0A8S3V7G4</accession>
<dbReference type="InterPro" id="IPR007421">
    <property type="entry name" value="Schlafen_AlbA_2_dom"/>
</dbReference>
<protein>
    <recommendedName>
        <fullName evidence="1">Schlafen AlbA-2 domain-containing protein</fullName>
    </recommendedName>
</protein>
<reference evidence="2" key="1">
    <citation type="submission" date="2021-03" db="EMBL/GenBank/DDBJ databases">
        <authorList>
            <person name="Bekaert M."/>
        </authorList>
    </citation>
    <scope>NUCLEOTIDE SEQUENCE</scope>
</reference>
<dbReference type="PANTHER" id="PTHR12155:SF41">
    <property type="entry name" value="SCHLAFEN ALBA-2 DOMAIN-CONTAINING PROTEIN"/>
    <property type="match status" value="1"/>
</dbReference>
<evidence type="ECO:0000313" key="3">
    <source>
        <dbReference type="Proteomes" id="UP000683360"/>
    </source>
</evidence>
<dbReference type="InterPro" id="IPR038461">
    <property type="entry name" value="Schlafen_AlbA_2_dom_sf"/>
</dbReference>
<gene>
    <name evidence="2" type="ORF">MEDL_65095</name>
</gene>
<comment type="caution">
    <text evidence="2">The sequence shown here is derived from an EMBL/GenBank/DDBJ whole genome shotgun (WGS) entry which is preliminary data.</text>
</comment>
<dbReference type="InterPro" id="IPR029684">
    <property type="entry name" value="Schlafen"/>
</dbReference>
<organism evidence="2 3">
    <name type="scientific">Mytilus edulis</name>
    <name type="common">Blue mussel</name>
    <dbReference type="NCBI Taxonomy" id="6550"/>
    <lineage>
        <taxon>Eukaryota</taxon>
        <taxon>Metazoa</taxon>
        <taxon>Spiralia</taxon>
        <taxon>Lophotrochozoa</taxon>
        <taxon>Mollusca</taxon>
        <taxon>Bivalvia</taxon>
        <taxon>Autobranchia</taxon>
        <taxon>Pteriomorphia</taxon>
        <taxon>Mytilida</taxon>
        <taxon>Mytiloidea</taxon>
        <taxon>Mytilidae</taxon>
        <taxon>Mytilinae</taxon>
        <taxon>Mytilus</taxon>
    </lineage>
</organism>
<evidence type="ECO:0000313" key="2">
    <source>
        <dbReference type="EMBL" id="CAG2253588.1"/>
    </source>
</evidence>
<evidence type="ECO:0000259" key="1">
    <source>
        <dbReference type="Pfam" id="PF04326"/>
    </source>
</evidence>
<name>A0A8S3V7G4_MYTED</name>
<sequence length="209" mass="23892">MSTEFVIEIHNLKMENDKILRDDIQKVFQKKFTIDIAVGELEIEDCGDTKTATLYLQSISDALNIADSINNEGYIIKRPLNVYLNDENIGDETRQREFKEGSIDNFLRTANTKSLAHYACGFVNIQKDGTIFIGVDDHGKVKGVKFDHEKRDNIRTQISRIMKCDIEPPLSTVHYSISFAPVRTIKGEDQGKTYRTIFVAHMYVLIEIV</sequence>
<dbReference type="Gene3D" id="3.30.950.30">
    <property type="entry name" value="Schlafen, AAA domain"/>
    <property type="match status" value="1"/>
</dbReference>
<feature type="domain" description="Schlafen AlbA-2" evidence="1">
    <location>
        <begin position="92"/>
        <end position="175"/>
    </location>
</feature>
<dbReference type="PANTHER" id="PTHR12155">
    <property type="entry name" value="SCHLAFEN"/>
    <property type="match status" value="1"/>
</dbReference>
<dbReference type="EMBL" id="CAJPWZ010003154">
    <property type="protein sequence ID" value="CAG2253588.1"/>
    <property type="molecule type" value="Genomic_DNA"/>
</dbReference>
<proteinExistence type="predicted"/>
<dbReference type="Pfam" id="PF04326">
    <property type="entry name" value="SLFN_AlbA_2"/>
    <property type="match status" value="1"/>
</dbReference>
<dbReference type="OrthoDB" id="10259112at2759"/>
<keyword evidence="3" id="KW-1185">Reference proteome</keyword>